<dbReference type="Gene3D" id="3.30.40.10">
    <property type="entry name" value="Zinc/RING finger domain, C3HC4 (zinc finger)"/>
    <property type="match status" value="1"/>
</dbReference>
<dbReference type="Pfam" id="PF13639">
    <property type="entry name" value="zf-RING_2"/>
    <property type="match status" value="1"/>
</dbReference>
<sequence length="463" mass="48914">MADASASRELVFCHSCENEWYRSEHGLVCPECQSDFTEIIEQPASDPRLDPTHLPPDSQPQHPLQDHNPWEAADPEEEDIGGFRFERNAPGQPVGGTYRTTINRTVTLDAQGRPVIEGGEEGGGGGIMSLIGGALQGVIGPAVQQLLAQHQQQQNQQQRALMPGSPQQANQQGNNASGFTHNISGPGYSIHVTSSSIRGSTSPSLHPRDANAPQPLNPQPDHLQEMMRQMFMNIGGYPALPGQEQRGFPSQMGQMGPGGFMFGNAPPGGPGTPQDLFQQMMQAATGGAHGDAVYSQESLDRIVTQLMEQHSTGNAPGPASQNAIKSLPTRALTEADFGHDGKADCSICMSEVELGERVTELPCGHWFHGECVGAWLRQTDTCPHCRRGIVASDGDGNEVRAPHETPAVDVSTGTQPMPGQFPSAAPSGSARSGGVGGVFSSMRNAFGGGSNNNDNGSGSGSRS</sequence>
<feature type="compositionally biased region" description="Low complexity" evidence="9">
    <location>
        <begin position="194"/>
        <end position="204"/>
    </location>
</feature>
<evidence type="ECO:0000256" key="7">
    <source>
        <dbReference type="ARBA" id="ARBA00022833"/>
    </source>
</evidence>
<dbReference type="InterPro" id="IPR001841">
    <property type="entry name" value="Znf_RING"/>
</dbReference>
<keyword evidence="3" id="KW-0808">Transferase</keyword>
<dbReference type="PANTHER" id="PTHR45931">
    <property type="entry name" value="SI:CH211-59O9.10"/>
    <property type="match status" value="1"/>
</dbReference>
<dbReference type="InterPro" id="IPR013083">
    <property type="entry name" value="Znf_RING/FYVE/PHD"/>
</dbReference>
<name>A0A1V8SB95_9PEZI</name>
<dbReference type="GO" id="GO:0008270">
    <property type="term" value="F:zinc ion binding"/>
    <property type="evidence" value="ECO:0007669"/>
    <property type="project" value="UniProtKB-KW"/>
</dbReference>
<dbReference type="Proteomes" id="UP000192596">
    <property type="component" value="Unassembled WGS sequence"/>
</dbReference>
<dbReference type="GO" id="GO:0005634">
    <property type="term" value="C:nucleus"/>
    <property type="evidence" value="ECO:0007669"/>
    <property type="project" value="TreeGrafter"/>
</dbReference>
<feature type="compositionally biased region" description="Low complexity" evidence="9">
    <location>
        <begin position="150"/>
        <end position="178"/>
    </location>
</feature>
<dbReference type="EC" id="2.3.2.27" evidence="2"/>
<proteinExistence type="predicted"/>
<feature type="region of interest" description="Disordered" evidence="9">
    <location>
        <begin position="393"/>
        <end position="463"/>
    </location>
</feature>
<feature type="domain" description="RING-type" evidence="10">
    <location>
        <begin position="345"/>
        <end position="386"/>
    </location>
</feature>
<dbReference type="InParanoid" id="A0A1V8SB95"/>
<evidence type="ECO:0000256" key="4">
    <source>
        <dbReference type="ARBA" id="ARBA00022723"/>
    </source>
</evidence>
<dbReference type="STRING" id="1507870.A0A1V8SB95"/>
<dbReference type="GO" id="GO:0061630">
    <property type="term" value="F:ubiquitin protein ligase activity"/>
    <property type="evidence" value="ECO:0007669"/>
    <property type="project" value="UniProtKB-EC"/>
</dbReference>
<dbReference type="SUPFAM" id="SSF57850">
    <property type="entry name" value="RING/U-box"/>
    <property type="match status" value="1"/>
</dbReference>
<dbReference type="EMBL" id="NAJO01000066">
    <property type="protein sequence ID" value="OQN96458.1"/>
    <property type="molecule type" value="Genomic_DNA"/>
</dbReference>
<evidence type="ECO:0000256" key="9">
    <source>
        <dbReference type="SAM" id="MobiDB-lite"/>
    </source>
</evidence>
<evidence type="ECO:0000259" key="10">
    <source>
        <dbReference type="PROSITE" id="PS50089"/>
    </source>
</evidence>
<keyword evidence="6" id="KW-0833">Ubl conjugation pathway</keyword>
<dbReference type="OrthoDB" id="8062037at2759"/>
<gene>
    <name evidence="11" type="ORF">B0A48_17514</name>
</gene>
<dbReference type="PANTHER" id="PTHR45931:SF16">
    <property type="entry name" value="RING_U-BOX SUPERFAMILY PROTEIN"/>
    <property type="match status" value="1"/>
</dbReference>
<keyword evidence="4" id="KW-0479">Metal-binding</keyword>
<evidence type="ECO:0000256" key="8">
    <source>
        <dbReference type="PROSITE-ProRule" id="PRU00175"/>
    </source>
</evidence>
<evidence type="ECO:0000256" key="1">
    <source>
        <dbReference type="ARBA" id="ARBA00000900"/>
    </source>
</evidence>
<evidence type="ECO:0000313" key="12">
    <source>
        <dbReference type="Proteomes" id="UP000192596"/>
    </source>
</evidence>
<feature type="region of interest" description="Disordered" evidence="9">
    <location>
        <begin position="44"/>
        <end position="77"/>
    </location>
</feature>
<reference evidence="12" key="1">
    <citation type="submission" date="2017-03" db="EMBL/GenBank/DDBJ databases">
        <title>Genomes of endolithic fungi from Antarctica.</title>
        <authorList>
            <person name="Coleine C."/>
            <person name="Masonjones S."/>
            <person name="Stajich J.E."/>
        </authorList>
    </citation>
    <scope>NUCLEOTIDE SEQUENCE [LARGE SCALE GENOMIC DNA]</scope>
    <source>
        <strain evidence="12">CCFEE 5527</strain>
    </source>
</reference>
<organism evidence="11 12">
    <name type="scientific">Cryoendolithus antarcticus</name>
    <dbReference type="NCBI Taxonomy" id="1507870"/>
    <lineage>
        <taxon>Eukaryota</taxon>
        <taxon>Fungi</taxon>
        <taxon>Dikarya</taxon>
        <taxon>Ascomycota</taxon>
        <taxon>Pezizomycotina</taxon>
        <taxon>Dothideomycetes</taxon>
        <taxon>Dothideomycetidae</taxon>
        <taxon>Cladosporiales</taxon>
        <taxon>Cladosporiaceae</taxon>
        <taxon>Cryoendolithus</taxon>
    </lineage>
</organism>
<protein>
    <recommendedName>
        <fullName evidence="2">RING-type E3 ubiquitin transferase</fullName>
        <ecNumber evidence="2">2.3.2.27</ecNumber>
    </recommendedName>
</protein>
<accession>A0A1V8SB95</accession>
<comment type="caution">
    <text evidence="11">The sequence shown here is derived from an EMBL/GenBank/DDBJ whole genome shotgun (WGS) entry which is preliminary data.</text>
</comment>
<evidence type="ECO:0000256" key="2">
    <source>
        <dbReference type="ARBA" id="ARBA00012483"/>
    </source>
</evidence>
<dbReference type="GO" id="GO:0006511">
    <property type="term" value="P:ubiquitin-dependent protein catabolic process"/>
    <property type="evidence" value="ECO:0007669"/>
    <property type="project" value="TreeGrafter"/>
</dbReference>
<dbReference type="GO" id="GO:0016567">
    <property type="term" value="P:protein ubiquitination"/>
    <property type="evidence" value="ECO:0007669"/>
    <property type="project" value="UniProtKB-ARBA"/>
</dbReference>
<keyword evidence="5 8" id="KW-0863">Zinc-finger</keyword>
<dbReference type="FunFam" id="3.30.40.10:FF:000127">
    <property type="entry name" value="E3 ubiquitin-protein ligase RNF181"/>
    <property type="match status" value="1"/>
</dbReference>
<feature type="region of interest" description="Disordered" evidence="9">
    <location>
        <begin position="150"/>
        <end position="221"/>
    </location>
</feature>
<feature type="compositionally biased region" description="Low complexity" evidence="9">
    <location>
        <begin position="451"/>
        <end position="463"/>
    </location>
</feature>
<evidence type="ECO:0000313" key="11">
    <source>
        <dbReference type="EMBL" id="OQN96458.1"/>
    </source>
</evidence>
<dbReference type="PROSITE" id="PS50089">
    <property type="entry name" value="ZF_RING_2"/>
    <property type="match status" value="1"/>
</dbReference>
<keyword evidence="12" id="KW-1185">Reference proteome</keyword>
<dbReference type="SMART" id="SM00184">
    <property type="entry name" value="RING"/>
    <property type="match status" value="1"/>
</dbReference>
<keyword evidence="7" id="KW-0862">Zinc</keyword>
<evidence type="ECO:0000256" key="6">
    <source>
        <dbReference type="ARBA" id="ARBA00022786"/>
    </source>
</evidence>
<dbReference type="AlphaFoldDB" id="A0A1V8SB95"/>
<evidence type="ECO:0000256" key="5">
    <source>
        <dbReference type="ARBA" id="ARBA00022771"/>
    </source>
</evidence>
<dbReference type="InterPro" id="IPR051834">
    <property type="entry name" value="RING_finger_E3_ligase"/>
</dbReference>
<evidence type="ECO:0000256" key="3">
    <source>
        <dbReference type="ARBA" id="ARBA00022679"/>
    </source>
</evidence>
<feature type="compositionally biased region" description="Low complexity" evidence="9">
    <location>
        <begin position="421"/>
        <end position="430"/>
    </location>
</feature>
<comment type="catalytic activity">
    <reaction evidence="1">
        <text>S-ubiquitinyl-[E2 ubiquitin-conjugating enzyme]-L-cysteine + [acceptor protein]-L-lysine = [E2 ubiquitin-conjugating enzyme]-L-cysteine + N(6)-ubiquitinyl-[acceptor protein]-L-lysine.</text>
        <dbReference type="EC" id="2.3.2.27"/>
    </reaction>
</comment>